<sequence length="407" mass="47567">MFKLFIILIFINNVYSLKNSEQNLLEKILTETNSFIDVNKRNIFTIIDRVTHIGIKNTCDTKLIQTDVQNKMRQLKSFVSTCNGYCRIAMGQDERIYAGKDFSLETIWIRIDLADEVIINNKAYLGVYFIKFVLADRYLCTTQQGELYASKSQSKECLWSNELTKIVSVAYSFHLAIEKNCKITMLNSDELDNNQCSNRLNITSGYSPELQKFFRTCQSNLIKNSNDPLQPNSNGPFRIILHQTTKQPITKKTFNDDPKKTIQTISSDYLIFNSNNVMINRAKQLCKEYLLDEIILEKLTNYDYIYESKTLTKIPKLCIDYVQYLNQNKNGQNNQVEYNNNNNNSYSDDSDLKNSKIKKCFQYKNTPFYKQCLDNNYKCHKYINDSDKLKKCRKKYGIKLPKKKPLS</sequence>
<dbReference type="AlphaFoldDB" id="A0A813V4X8"/>
<comment type="caution">
    <text evidence="2">The sequence shown here is derived from an EMBL/GenBank/DDBJ whole genome shotgun (WGS) entry which is preliminary data.</text>
</comment>
<accession>A0A813V4X8</accession>
<keyword evidence="3" id="KW-1185">Reference proteome</keyword>
<evidence type="ECO:0000313" key="3">
    <source>
        <dbReference type="Proteomes" id="UP000663879"/>
    </source>
</evidence>
<reference evidence="2" key="1">
    <citation type="submission" date="2021-02" db="EMBL/GenBank/DDBJ databases">
        <authorList>
            <person name="Nowell W R."/>
        </authorList>
    </citation>
    <scope>NUCLEOTIDE SEQUENCE</scope>
    <source>
        <strain evidence="2">Ploen Becks lab</strain>
    </source>
</reference>
<name>A0A813V4X8_9BILA</name>
<dbReference type="Gene3D" id="2.80.10.50">
    <property type="match status" value="1"/>
</dbReference>
<feature type="signal peptide" evidence="1">
    <location>
        <begin position="1"/>
        <end position="16"/>
    </location>
</feature>
<protein>
    <submittedName>
        <fullName evidence="2">Uncharacterized protein</fullName>
    </submittedName>
</protein>
<organism evidence="2 3">
    <name type="scientific">Brachionus calyciflorus</name>
    <dbReference type="NCBI Taxonomy" id="104777"/>
    <lineage>
        <taxon>Eukaryota</taxon>
        <taxon>Metazoa</taxon>
        <taxon>Spiralia</taxon>
        <taxon>Gnathifera</taxon>
        <taxon>Rotifera</taxon>
        <taxon>Eurotatoria</taxon>
        <taxon>Monogononta</taxon>
        <taxon>Pseudotrocha</taxon>
        <taxon>Ploima</taxon>
        <taxon>Brachionidae</taxon>
        <taxon>Brachionus</taxon>
    </lineage>
</organism>
<dbReference type="InterPro" id="IPR008996">
    <property type="entry name" value="IL1/FGF"/>
</dbReference>
<dbReference type="OrthoDB" id="10413498at2759"/>
<dbReference type="EMBL" id="CAJNOC010001152">
    <property type="protein sequence ID" value="CAF0839937.1"/>
    <property type="molecule type" value="Genomic_DNA"/>
</dbReference>
<gene>
    <name evidence="2" type="ORF">OXX778_LOCUS8400</name>
</gene>
<evidence type="ECO:0000313" key="2">
    <source>
        <dbReference type="EMBL" id="CAF0839937.1"/>
    </source>
</evidence>
<dbReference type="Proteomes" id="UP000663879">
    <property type="component" value="Unassembled WGS sequence"/>
</dbReference>
<dbReference type="SUPFAM" id="SSF50353">
    <property type="entry name" value="Cytokine"/>
    <property type="match status" value="1"/>
</dbReference>
<evidence type="ECO:0000256" key="1">
    <source>
        <dbReference type="SAM" id="SignalP"/>
    </source>
</evidence>
<feature type="chain" id="PRO_5032489213" evidence="1">
    <location>
        <begin position="17"/>
        <end position="407"/>
    </location>
</feature>
<proteinExistence type="predicted"/>
<keyword evidence="1" id="KW-0732">Signal</keyword>